<sequence>MTAHAQRYLELSRNRRKPQLIIDTDPGQDDAAAILMALGLEKLDLVEVLALTTVAGNVSLHNTSKNACVIADWAGRSDMAVYAGAEKPFIKSLVTAQHVHGHNGLGGMQLHKAQTPLKVLHAVAYMVDMLTHVEPYSVTICAVGPLTNIAQMLSLAPEAARGIKEIVIMGGSFFHPGNVTPMAEFNFYVDPHAAQIVLQAGVPLRILPLDVTHQALLTQARIQDLAQMGNDNGPRLATLLDHYERHEQASLHEGGAPLHDPCAIACAIFPELFEQKRVHVAVETQGQLTMGACVVDWWNKSKAVPNVNWATAVDDVAFFELFNAAIAALP</sequence>
<gene>
    <name evidence="4" type="ORF">LVJ82_14495</name>
</gene>
<protein>
    <submittedName>
        <fullName evidence="4">Nucleoside hydrolase</fullName>
    </submittedName>
</protein>
<dbReference type="EMBL" id="CP091511">
    <property type="protein sequence ID" value="UOO88659.1"/>
    <property type="molecule type" value="Genomic_DNA"/>
</dbReference>
<organism evidence="4 5">
    <name type="scientific">Vitreoscilla massiliensis</name>
    <dbReference type="NCBI Taxonomy" id="1689272"/>
    <lineage>
        <taxon>Bacteria</taxon>
        <taxon>Pseudomonadati</taxon>
        <taxon>Pseudomonadota</taxon>
        <taxon>Betaproteobacteria</taxon>
        <taxon>Neisseriales</taxon>
        <taxon>Neisseriaceae</taxon>
        <taxon>Vitreoscilla</taxon>
    </lineage>
</organism>
<dbReference type="Proteomes" id="UP000832011">
    <property type="component" value="Chromosome"/>
</dbReference>
<proteinExistence type="predicted"/>
<dbReference type="PANTHER" id="PTHR12304:SF4">
    <property type="entry name" value="URIDINE NUCLEOSIDASE"/>
    <property type="match status" value="1"/>
</dbReference>
<dbReference type="Gene3D" id="3.90.245.10">
    <property type="entry name" value="Ribonucleoside hydrolase-like"/>
    <property type="match status" value="1"/>
</dbReference>
<evidence type="ECO:0000313" key="4">
    <source>
        <dbReference type="EMBL" id="UOO88659.1"/>
    </source>
</evidence>
<evidence type="ECO:0000256" key="2">
    <source>
        <dbReference type="ARBA" id="ARBA00023295"/>
    </source>
</evidence>
<dbReference type="InterPro" id="IPR001910">
    <property type="entry name" value="Inosine/uridine_hydrolase_dom"/>
</dbReference>
<dbReference type="PANTHER" id="PTHR12304">
    <property type="entry name" value="INOSINE-URIDINE PREFERRING NUCLEOSIDE HYDROLASE"/>
    <property type="match status" value="1"/>
</dbReference>
<dbReference type="InterPro" id="IPR036452">
    <property type="entry name" value="Ribo_hydro-like"/>
</dbReference>
<evidence type="ECO:0000259" key="3">
    <source>
        <dbReference type="Pfam" id="PF01156"/>
    </source>
</evidence>
<reference evidence="4 5" key="1">
    <citation type="journal article" date="2022" name="Res Sq">
        <title>Evolution of multicellular longitudinally dividing oral cavity symbionts (Neisseriaceae).</title>
        <authorList>
            <person name="Nyongesa S."/>
            <person name="Weber P."/>
            <person name="Bernet E."/>
            <person name="Pullido F."/>
            <person name="Nieckarz M."/>
            <person name="Delaby M."/>
            <person name="Nieves C."/>
            <person name="Viehboeck T."/>
            <person name="Krause N."/>
            <person name="Rivera-Millot A."/>
            <person name="Nakamura A."/>
            <person name="Vischer N."/>
            <person name="VanNieuwenhze M."/>
            <person name="Brun Y."/>
            <person name="Cava F."/>
            <person name="Bulgheresi S."/>
            <person name="Veyrier F."/>
        </authorList>
    </citation>
    <scope>NUCLEOTIDE SEQUENCE [LARGE SCALE GENOMIC DNA]</scope>
    <source>
        <strain evidence="4 5">SN4</strain>
    </source>
</reference>
<accession>A0ABY4DYQ3</accession>
<dbReference type="Pfam" id="PF01156">
    <property type="entry name" value="IU_nuc_hydro"/>
    <property type="match status" value="1"/>
</dbReference>
<evidence type="ECO:0000313" key="5">
    <source>
        <dbReference type="Proteomes" id="UP000832011"/>
    </source>
</evidence>
<dbReference type="GO" id="GO:0016787">
    <property type="term" value="F:hydrolase activity"/>
    <property type="evidence" value="ECO:0007669"/>
    <property type="project" value="UniProtKB-KW"/>
</dbReference>
<keyword evidence="2" id="KW-0326">Glycosidase</keyword>
<name>A0ABY4DYQ3_9NEIS</name>
<dbReference type="InterPro" id="IPR023186">
    <property type="entry name" value="IUNH"/>
</dbReference>
<keyword evidence="1 4" id="KW-0378">Hydrolase</keyword>
<feature type="domain" description="Inosine/uridine-preferring nucleoside hydrolase" evidence="3">
    <location>
        <begin position="20"/>
        <end position="320"/>
    </location>
</feature>
<dbReference type="RefSeq" id="WP_058357651.1">
    <property type="nucleotide sequence ID" value="NZ_CABKVG010000010.1"/>
</dbReference>
<dbReference type="SUPFAM" id="SSF53590">
    <property type="entry name" value="Nucleoside hydrolase"/>
    <property type="match status" value="1"/>
</dbReference>
<evidence type="ECO:0000256" key="1">
    <source>
        <dbReference type="ARBA" id="ARBA00022801"/>
    </source>
</evidence>
<keyword evidence="5" id="KW-1185">Reference proteome</keyword>
<dbReference type="CDD" id="cd02651">
    <property type="entry name" value="nuc_hydro_IU_UC_XIUA"/>
    <property type="match status" value="1"/>
</dbReference>